<sequence>MGENNSQEALKSAFQSFLKNCTDDSLRKQQEMVEDLVKSIQFSDRLPEPFFKHVYDAVVDVAVNRLADREYFLNFEKLIYALSAVDSGLSLKYLAESVQNYVVPSVALLK</sequence>
<evidence type="ECO:0000313" key="2">
    <source>
        <dbReference type="WBParaSite" id="PSU_v2.g19522.t1"/>
    </source>
</evidence>
<dbReference type="AlphaFoldDB" id="A0A914YJ38"/>
<accession>A0A914YJ38</accession>
<reference evidence="2 3" key="1">
    <citation type="submission" date="2022-11" db="UniProtKB">
        <authorList>
            <consortium name="WormBaseParasite"/>
        </authorList>
    </citation>
    <scope>IDENTIFICATION</scope>
</reference>
<dbReference type="WBParaSite" id="PSU_v2.g9873.t1">
    <property type="protein sequence ID" value="PSU_v2.g9873.t1"/>
    <property type="gene ID" value="PSU_v2.g9873"/>
</dbReference>
<evidence type="ECO:0000313" key="1">
    <source>
        <dbReference type="Proteomes" id="UP000887577"/>
    </source>
</evidence>
<dbReference type="Proteomes" id="UP000887577">
    <property type="component" value="Unplaced"/>
</dbReference>
<protein>
    <submittedName>
        <fullName evidence="2 3">Uncharacterized protein</fullName>
    </submittedName>
</protein>
<proteinExistence type="predicted"/>
<organism evidence="1 2">
    <name type="scientific">Panagrolaimus superbus</name>
    <dbReference type="NCBI Taxonomy" id="310955"/>
    <lineage>
        <taxon>Eukaryota</taxon>
        <taxon>Metazoa</taxon>
        <taxon>Ecdysozoa</taxon>
        <taxon>Nematoda</taxon>
        <taxon>Chromadorea</taxon>
        <taxon>Rhabditida</taxon>
        <taxon>Tylenchina</taxon>
        <taxon>Panagrolaimomorpha</taxon>
        <taxon>Panagrolaimoidea</taxon>
        <taxon>Panagrolaimidae</taxon>
        <taxon>Panagrolaimus</taxon>
    </lineage>
</organism>
<keyword evidence="1" id="KW-1185">Reference proteome</keyword>
<dbReference type="WBParaSite" id="PSU_v2.g19522.t1">
    <property type="protein sequence ID" value="PSU_v2.g19522.t1"/>
    <property type="gene ID" value="PSU_v2.g19522"/>
</dbReference>
<evidence type="ECO:0000313" key="3">
    <source>
        <dbReference type="WBParaSite" id="PSU_v2.g9873.t1"/>
    </source>
</evidence>
<name>A0A914YJ38_9BILA</name>